<dbReference type="InParanoid" id="A0A1J7JV24"/>
<feature type="compositionally biased region" description="Polar residues" evidence="1">
    <location>
        <begin position="263"/>
        <end position="274"/>
    </location>
</feature>
<feature type="compositionally biased region" description="Low complexity" evidence="1">
    <location>
        <begin position="129"/>
        <end position="152"/>
    </location>
</feature>
<dbReference type="EMBL" id="KV875094">
    <property type="protein sequence ID" value="OIW33888.1"/>
    <property type="molecule type" value="Genomic_DNA"/>
</dbReference>
<sequence>MESVFTDAEKRFVLAEMIKVSHMDVGTLVDFVKYHGIAPDWMEMQLPGGRNIRQCLRATELMFNMQLQPPAVPSLKRKSLGDISEQLPKRQAIMSPIEPQAYPAARSFGSHGVSQTQHQLQPQTQLQIPPHLQHQPPPSSLAQLQPQPQAQPVNIQPRPAPNGFAASPSTSSPKVSTSTPSSTGRKRGRPSKADREAWARANATQTTSYAPITPAPIAPQPIPAKPQSTYSPSPVGPPAYQISSTAPASDPKPKSKVGRPSAADQQPRSESVPRSIQPMASPDTRGHQIINDPQAEPEREDDWRERASQTGQKTTGEHPGPIPLEPPVFQGSAIGPHSGSPFAASALREVIGPAMEQARNEGHAPLANQA</sequence>
<dbReference type="STRING" id="1408157.A0A1J7JV24"/>
<dbReference type="Proteomes" id="UP000182658">
    <property type="component" value="Unassembled WGS sequence"/>
</dbReference>
<name>A0A1J7JV24_9PEZI</name>
<dbReference type="OrthoDB" id="5371646at2759"/>
<feature type="compositionally biased region" description="Pro residues" evidence="1">
    <location>
        <begin position="213"/>
        <end position="224"/>
    </location>
</feature>
<protein>
    <submittedName>
        <fullName evidence="2">Uncharacterized protein</fullName>
    </submittedName>
</protein>
<evidence type="ECO:0000256" key="1">
    <source>
        <dbReference type="SAM" id="MobiDB-lite"/>
    </source>
</evidence>
<evidence type="ECO:0000313" key="2">
    <source>
        <dbReference type="EMBL" id="OIW33888.1"/>
    </source>
</evidence>
<gene>
    <name evidence="2" type="ORF">CONLIGDRAFT_640965</name>
</gene>
<proteinExistence type="predicted"/>
<feature type="region of interest" description="Disordered" evidence="1">
    <location>
        <begin position="129"/>
        <end position="341"/>
    </location>
</feature>
<dbReference type="AlphaFoldDB" id="A0A1J7JV24"/>
<organism evidence="2 3">
    <name type="scientific">Coniochaeta ligniaria NRRL 30616</name>
    <dbReference type="NCBI Taxonomy" id="1408157"/>
    <lineage>
        <taxon>Eukaryota</taxon>
        <taxon>Fungi</taxon>
        <taxon>Dikarya</taxon>
        <taxon>Ascomycota</taxon>
        <taxon>Pezizomycotina</taxon>
        <taxon>Sordariomycetes</taxon>
        <taxon>Sordariomycetidae</taxon>
        <taxon>Coniochaetales</taxon>
        <taxon>Coniochaetaceae</taxon>
        <taxon>Coniochaeta</taxon>
    </lineage>
</organism>
<evidence type="ECO:0000313" key="3">
    <source>
        <dbReference type="Proteomes" id="UP000182658"/>
    </source>
</evidence>
<feature type="compositionally biased region" description="Low complexity" evidence="1">
    <location>
        <begin position="167"/>
        <end position="183"/>
    </location>
</feature>
<accession>A0A1J7JV24</accession>
<reference evidence="2 3" key="1">
    <citation type="submission" date="2016-10" db="EMBL/GenBank/DDBJ databases">
        <title>Draft genome sequence of Coniochaeta ligniaria NRRL30616, a lignocellulolytic fungus for bioabatement of inhibitors in plant biomass hydrolysates.</title>
        <authorList>
            <consortium name="DOE Joint Genome Institute"/>
            <person name="Jimenez D.J."/>
            <person name="Hector R.E."/>
            <person name="Riley R."/>
            <person name="Sun H."/>
            <person name="Grigoriev I.V."/>
            <person name="Van Elsas J.D."/>
            <person name="Nichols N.N."/>
        </authorList>
    </citation>
    <scope>NUCLEOTIDE SEQUENCE [LARGE SCALE GENOMIC DNA]</scope>
    <source>
        <strain evidence="2 3">NRRL 30616</strain>
    </source>
</reference>
<keyword evidence="3" id="KW-1185">Reference proteome</keyword>